<feature type="compositionally biased region" description="Basic residues" evidence="1">
    <location>
        <begin position="1021"/>
        <end position="1030"/>
    </location>
</feature>
<reference evidence="2 3" key="1">
    <citation type="submission" date="2019-10" db="EMBL/GenBank/DDBJ databases">
        <title>Assembly and Annotation for the nematode Trichostrongylus colubriformis.</title>
        <authorList>
            <person name="Martin J."/>
        </authorList>
    </citation>
    <scope>NUCLEOTIDE SEQUENCE [LARGE SCALE GENOMIC DNA]</scope>
    <source>
        <strain evidence="2">G859</strain>
        <tissue evidence="2">Whole worm</tissue>
    </source>
</reference>
<feature type="region of interest" description="Disordered" evidence="1">
    <location>
        <begin position="1217"/>
        <end position="1304"/>
    </location>
</feature>
<feature type="compositionally biased region" description="Basic and acidic residues" evidence="1">
    <location>
        <begin position="837"/>
        <end position="846"/>
    </location>
</feature>
<dbReference type="EMBL" id="WIXE01013545">
    <property type="protein sequence ID" value="KAK5975007.1"/>
    <property type="molecule type" value="Genomic_DNA"/>
</dbReference>
<feature type="region of interest" description="Disordered" evidence="1">
    <location>
        <begin position="720"/>
        <end position="769"/>
    </location>
</feature>
<feature type="compositionally biased region" description="Polar residues" evidence="1">
    <location>
        <begin position="922"/>
        <end position="945"/>
    </location>
</feature>
<feature type="compositionally biased region" description="Polar residues" evidence="1">
    <location>
        <begin position="738"/>
        <end position="768"/>
    </location>
</feature>
<gene>
    <name evidence="2" type="ORF">GCK32_002359</name>
</gene>
<protein>
    <submittedName>
        <fullName evidence="2">Uncharacterized protein</fullName>
    </submittedName>
</protein>
<evidence type="ECO:0000313" key="2">
    <source>
        <dbReference type="EMBL" id="KAK5975007.1"/>
    </source>
</evidence>
<sequence>MSNDPNIDPGGRTMEASDVTPFFPDHGQPGPSRDVVTQPQGPFPQYMVTDDNMWIQPLTNEVYEDEYGNYHEIHGIEQQPGEIEEVYLLTDEERDIEMMRNGVGSLQVAAHEVVVDEMLGTSVEPEQYIQQAPTQIISGFPQQYIQAAQRHAVRSTQSQPTMMSAGGPSRVRYIVQHTTQTLEMEHDQPVQYDVRPMAMFEGPSNQALVPQQQQQVNRPVPTIRSRSKSQPRRSLYGELEDESLAYLVQEHDENEWDGVQLEDHEYFVGGQQEREAILNANEDELAQSAVPPPKIIQRPYFPPNLSPTQKKEYLFVNYKKACDRYFPFANVAVLEADTRYKPVEAFASDLYRFHSRGAHIHGFFRTVIDVRDRPSHDQTRYIQDIQFGKVFPLFPDYEEWDDKMRDEFRQLSNRLMRIFERKCFYAQSGGSHGKAPVIKRGPKAAAKPPPNYAEQQKVQSTGIPKGFQPLRASYQSRPGPSKHTLPPAAAIVHPGTSSSRLIPLNHEPALDEPVAIPQDLGASRVEAFEHNKRADIKRIVKEAFVNREPVSQYQEHSSSVPSDSRQYICRVPPGPSKTLRHQRSIASKAIRMIANRSLEPVLDPVTGRYVVSLEDMRIQNSTVPPVETTRRCVPRPVHSLREMADSARRGASTSIQPAWSAAVRPQGARVSRIDQAPRFTYNSAAAMNAVQQRVPSTSTAAKAPLLRNVAAAQIHRRPDVFPENAVPAPRNDYGYPRSHSSGRTAPPSNNYRRSASSGRPITAASRQANAGADIGLDEEVIQVDDDPIMVDNTRSQAQAVMENQTPFTSAQEKQPPVSDQNTAPAGAKVASESSLHPSREQKGEKRIVQVRDEHGFLRRCVKLPDGTLIIRNRTPKPISRLILTRPGTEGRSDQDHARTPTAGAVYAMHSMGRKDERRPGTQPEQQWKRSQASVAPWSHTATVVPQRQEPRHVSNEPVNENRLEQPVKARTKRKDALYSGDDDDIVLISEQSRDKKKSTQRRRSRRPQKEQEIGEVAVPKSRSRTPKKLSRICGAPRPPKTPEQEREALRRRLLKQEEEDSENIIVDVTTNDETLDVKIKELIDSLPPPEPPEVAELLSGERKKAGRPPKKFRGRLAREKQAIRDAEIAEKVAIKQRELPVLDLTLKVIDDPSVELPQEAPIVIDSLAELDTNLIHEVGEVLKELVAKVSLNELRRPRKDMKARTRRCWEHLPERVPSKRQEYRAQKMSSRFHSPPPPPTRSRTRGRNSDKHQQPTVVKTDIKNDGDTSAGSIVSEPTLEKDAATQSSQQTPQSEMTLTASPDVAIRNVKDEESKMAKDIALQVVKEGTTPSSEPAQSREKVRTVHHSPQRPTVSRLRTQSASSSWAQEVHGAGYDDVNLNEDDLVDINIDPFFASTENFDSSASGDETDTPSQNIRKRFREFLGEPGTTAPLSPSKISTPGAVSQMICQEDVIRSSGSVPITPSATTCAQNRNDSVTDKFAGFVEGLVGRTTQLPSLENSQFHISADPIAGPAQVQTSSLVDSSIDVCNKVETMLDVMELSLQNSEAVQEPSDVDLDVNRLQSGFAGENLSSTHQFVRPLIAYDDNTTDMLPGPLIIDELMQEIEAEFCGLNYLETTPSSYVPPPVSTPQHFPPLNLEPLMREPIEDADNVTFEACREDQHGQHLVTIAIPEADTCRMSLPSDVSVELVAPEEDERMKERLNASTTLADYGSITTQWKCSFCRTVDRFSKAAENAKVSYTVRIASQERVMLSVADVESLFCPGVPDPRFLLAQNEFERDHFVTSKTVPLPVLESCSLSSVTRTFAFKRKGIDGDTSHTVSCTNLDFTALSVAVVSYALVSAENSEIISGLLPLRASDSVDLHTTCDLQKPSIAMEYVASPSREDTSDGLNAEDIEWKQICRLKRIDLQKSYAKLSPTDLALLKGDGVRLPASEEDEKVHAVEGGKIAVEDTAIMGDVRNLLEGLVNTTSEDATEMTEQENLCDIPPIVPSYEAEQESVILLGEKDLRTGTQNSGGSSQISEYLAQQSSEARLGTELSNVTITAQAQIEDLTGDTSVATLPSVRDAPEEFVLRDVEFVATEGLFGATEFAIERIVTVAEVLEKCSLKAAVRPRRKHRKRPHKKASQDLTVDYSTNVVTESNKIFEYLRSEDTPDSGFSETTFLEQCYLQSPDLFGIGDGVRRKKQKVSKRQECRIEEVNREASSELSLIRSETIPTRKHVFLQNDVKAALDRLWRRQEAKTCPGRFGALVELCRSKVMNLDVGAIHSNQDFLTAETMQYSPARSFMGSMKSPYSHESSIAIIASRPRNHLISDFNLTMMKPRNPVVRCEADMGPLLASLHSVSPLRLSRPRVEGSLENALAQYDKGVKCVLDQVISAKSIMENIRSTSHWSLHYLMDAQLFVLDVLYELWEYTARSVQLAVFNPYQCLLWEKHHQIFDARMYCTLFEMNGAAALSSKIEICCSYIRRFEEWNRKTNNLSSVYNHVYGLALSMIKLVAIPNAFKQLQAMTQWNSKARPSKSSEQIFETDLIPFFQVGTCQLKSEGSDMENLLDGKESLLKDTLEHLLSFEAAQDNNRADSFCFLFPSHSVVKLCQDRVQKEVSAYFNKHVDDALRVDHHQLSMVSPMARAYILSRVHETRVRSLMRNNIMNLVKIIVKLNGAFDELSAYTEKMNQAEFEYPCGQVVFDFDGGKVSVRINCLASGNIEAPAPSLVDEARRLMGDAVKNTVFDPTPEDIKEKEVLAIRRDRVQKSVDMVTNWMLSIPSTCDDVNPDSPSMDTVIEPMEIAYPSSPARITVIDDEDDFESDGSVSVPRKKKKGPQIDTVTTTIAGRKIQYNVDADHGVLKMKTMDSVGNDASTDDLTATNTLTSASFSSFDRIETLKIIRSAETGEFNWTAMIENALEAAPPPVTLPSFLQKNDSLAYQTIDIMKAHEYANHFIRETDENGEFLDLRKEQREKIRQFQLVDYFERRRNARFEAISSDLYLEMPRPSPDQRDKIPLYAGWLRQVLQFAEIERKRLTMLSPVNHVGRCRAARSEVIREFAVPVKRRPRSASTPSWFGRTIYEHFGEFLPLGMARLEYEIAGRKGKEGQLGARDDTITHYFVSRNNSPSTLVDPLELLANPYGFFSATPAKRIRTDPPLVESSLVKRVHMSDPPVFAPFAALLDEPMYPPCCSDYDSSDEDE</sequence>
<feature type="compositionally biased region" description="Low complexity" evidence="1">
    <location>
        <begin position="1285"/>
        <end position="1294"/>
    </location>
</feature>
<feature type="region of interest" description="Disordered" evidence="1">
    <location>
        <begin position="912"/>
        <end position="976"/>
    </location>
</feature>
<feature type="compositionally biased region" description="Polar residues" evidence="1">
    <location>
        <begin position="1350"/>
        <end position="1362"/>
    </location>
</feature>
<feature type="compositionally biased region" description="Basic residues" evidence="1">
    <location>
        <begin position="994"/>
        <end position="1006"/>
    </location>
</feature>
<proteinExistence type="predicted"/>
<feature type="region of interest" description="Disordered" evidence="1">
    <location>
        <begin position="207"/>
        <end position="235"/>
    </location>
</feature>
<comment type="caution">
    <text evidence="2">The sequence shown here is derived from an EMBL/GenBank/DDBJ whole genome shotgun (WGS) entry which is preliminary data.</text>
</comment>
<dbReference type="Proteomes" id="UP001331761">
    <property type="component" value="Unassembled WGS sequence"/>
</dbReference>
<feature type="compositionally biased region" description="Basic and acidic residues" evidence="1">
    <location>
        <begin position="948"/>
        <end position="967"/>
    </location>
</feature>
<feature type="region of interest" description="Disordered" evidence="1">
    <location>
        <begin position="1326"/>
        <end position="1362"/>
    </location>
</feature>
<feature type="region of interest" description="Disordered" evidence="1">
    <location>
        <begin position="1"/>
        <end position="43"/>
    </location>
</feature>
<evidence type="ECO:0000313" key="3">
    <source>
        <dbReference type="Proteomes" id="UP001331761"/>
    </source>
</evidence>
<organism evidence="2 3">
    <name type="scientific">Trichostrongylus colubriformis</name>
    <name type="common">Black scour worm</name>
    <dbReference type="NCBI Taxonomy" id="6319"/>
    <lineage>
        <taxon>Eukaryota</taxon>
        <taxon>Metazoa</taxon>
        <taxon>Ecdysozoa</taxon>
        <taxon>Nematoda</taxon>
        <taxon>Chromadorea</taxon>
        <taxon>Rhabditida</taxon>
        <taxon>Rhabditina</taxon>
        <taxon>Rhabditomorpha</taxon>
        <taxon>Strongyloidea</taxon>
        <taxon>Trichostrongylidae</taxon>
        <taxon>Trichostrongylus</taxon>
    </lineage>
</organism>
<feature type="region of interest" description="Disordered" evidence="1">
    <location>
        <begin position="803"/>
        <end position="846"/>
    </location>
</feature>
<keyword evidence="3" id="KW-1185">Reference proteome</keyword>
<evidence type="ECO:0000256" key="1">
    <source>
        <dbReference type="SAM" id="MobiDB-lite"/>
    </source>
</evidence>
<name>A0AAN8FA36_TRICO</name>
<feature type="compositionally biased region" description="Polar residues" evidence="1">
    <location>
        <begin position="803"/>
        <end position="823"/>
    </location>
</feature>
<accession>A0AAN8FA36</accession>
<feature type="region of interest" description="Disordered" evidence="1">
    <location>
        <begin position="988"/>
        <end position="1048"/>
    </location>
</feature>